<protein>
    <submittedName>
        <fullName evidence="1">Uncharacterized protein</fullName>
    </submittedName>
</protein>
<dbReference type="EMBL" id="UINC01206582">
    <property type="protein sequence ID" value="SVE28270.1"/>
    <property type="molecule type" value="Genomic_DNA"/>
</dbReference>
<evidence type="ECO:0000313" key="1">
    <source>
        <dbReference type="EMBL" id="SVE28270.1"/>
    </source>
</evidence>
<reference evidence="1" key="1">
    <citation type="submission" date="2018-05" db="EMBL/GenBank/DDBJ databases">
        <authorList>
            <person name="Lanie J.A."/>
            <person name="Ng W.-L."/>
            <person name="Kazmierczak K.M."/>
            <person name="Andrzejewski T.M."/>
            <person name="Davidsen T.M."/>
            <person name="Wayne K.J."/>
            <person name="Tettelin H."/>
            <person name="Glass J.I."/>
            <person name="Rusch D."/>
            <person name="Podicherti R."/>
            <person name="Tsui H.-C.T."/>
            <person name="Winkler M.E."/>
        </authorList>
    </citation>
    <scope>NUCLEOTIDE SEQUENCE</scope>
</reference>
<feature type="non-terminal residue" evidence="1">
    <location>
        <position position="1"/>
    </location>
</feature>
<dbReference type="AlphaFoldDB" id="A0A383C8A2"/>
<sequence length="242" mass="26911">PGLEEIFHHHAAADAARSLRRRHNSVHMGLHRARHPADVRLHAGHPGANLQRDQGHRGEPLPLCLGWGHVDHLDHPVHDRQGPLRATKLRHDGEGQPCRPTQGIVTIGSLGLHRLVRGNHSDRDAPPSHGDRNLLLERLVPNHPAGKLDLAALRDRPRSSTDRARHPKQFALFERGGGSQRHPGHRHRLRHRTHQVARPRSLGCHGYVAIGRPGIGHGVRIPCHVAGRQVLRLPQSNGKPDR</sequence>
<accession>A0A383C8A2</accession>
<organism evidence="1">
    <name type="scientific">marine metagenome</name>
    <dbReference type="NCBI Taxonomy" id="408172"/>
    <lineage>
        <taxon>unclassified sequences</taxon>
        <taxon>metagenomes</taxon>
        <taxon>ecological metagenomes</taxon>
    </lineage>
</organism>
<name>A0A383C8A2_9ZZZZ</name>
<gene>
    <name evidence="1" type="ORF">METZ01_LOCUS481124</name>
</gene>
<feature type="non-terminal residue" evidence="1">
    <location>
        <position position="242"/>
    </location>
</feature>
<proteinExistence type="predicted"/>